<protein>
    <submittedName>
        <fullName evidence="1">Uncharacterized protein</fullName>
    </submittedName>
</protein>
<proteinExistence type="predicted"/>
<comment type="caution">
    <text evidence="1">The sequence shown here is derived from an EMBL/GenBank/DDBJ whole genome shotgun (WGS) entry which is preliminary data.</text>
</comment>
<evidence type="ECO:0000313" key="1">
    <source>
        <dbReference type="EMBL" id="KAF5812825.1"/>
    </source>
</evidence>
<organism evidence="1 2">
    <name type="scientific">Helianthus annuus</name>
    <name type="common">Common sunflower</name>
    <dbReference type="NCBI Taxonomy" id="4232"/>
    <lineage>
        <taxon>Eukaryota</taxon>
        <taxon>Viridiplantae</taxon>
        <taxon>Streptophyta</taxon>
        <taxon>Embryophyta</taxon>
        <taxon>Tracheophyta</taxon>
        <taxon>Spermatophyta</taxon>
        <taxon>Magnoliopsida</taxon>
        <taxon>eudicotyledons</taxon>
        <taxon>Gunneridae</taxon>
        <taxon>Pentapetalae</taxon>
        <taxon>asterids</taxon>
        <taxon>campanulids</taxon>
        <taxon>Asterales</taxon>
        <taxon>Asteraceae</taxon>
        <taxon>Asteroideae</taxon>
        <taxon>Heliantheae alliance</taxon>
        <taxon>Heliantheae</taxon>
        <taxon>Helianthus</taxon>
    </lineage>
</organism>
<evidence type="ECO:0000313" key="2">
    <source>
        <dbReference type="Proteomes" id="UP000215914"/>
    </source>
</evidence>
<dbReference type="Gramene" id="mRNA:HanXRQr2_Chr03g0091021">
    <property type="protein sequence ID" value="mRNA:HanXRQr2_Chr03g0091021"/>
    <property type="gene ID" value="HanXRQr2_Chr03g0091021"/>
</dbReference>
<accession>A0A9K3NUW7</accession>
<sequence>MNTFAGTRFVSELNSRFLRVRIIFSFDRFLNFYSCVISQEIATQPM</sequence>
<dbReference type="Proteomes" id="UP000215914">
    <property type="component" value="Unassembled WGS sequence"/>
</dbReference>
<dbReference type="AlphaFoldDB" id="A0A9K3NUW7"/>
<gene>
    <name evidence="1" type="ORF">HanXRQr2_Chr03g0091021</name>
</gene>
<name>A0A9K3NUW7_HELAN</name>
<reference evidence="1" key="2">
    <citation type="submission" date="2020-06" db="EMBL/GenBank/DDBJ databases">
        <title>Helianthus annuus Genome sequencing and assembly Release 2.</title>
        <authorList>
            <person name="Gouzy J."/>
            <person name="Langlade N."/>
            <person name="Munos S."/>
        </authorList>
    </citation>
    <scope>NUCLEOTIDE SEQUENCE</scope>
    <source>
        <tissue evidence="1">Leaves</tissue>
    </source>
</reference>
<keyword evidence="2" id="KW-1185">Reference proteome</keyword>
<reference evidence="1" key="1">
    <citation type="journal article" date="2017" name="Nature">
        <title>The sunflower genome provides insights into oil metabolism, flowering and Asterid evolution.</title>
        <authorList>
            <person name="Badouin H."/>
            <person name="Gouzy J."/>
            <person name="Grassa C.J."/>
            <person name="Murat F."/>
            <person name="Staton S.E."/>
            <person name="Cottret L."/>
            <person name="Lelandais-Briere C."/>
            <person name="Owens G.L."/>
            <person name="Carrere S."/>
            <person name="Mayjonade B."/>
            <person name="Legrand L."/>
            <person name="Gill N."/>
            <person name="Kane N.C."/>
            <person name="Bowers J.E."/>
            <person name="Hubner S."/>
            <person name="Bellec A."/>
            <person name="Berard A."/>
            <person name="Berges H."/>
            <person name="Blanchet N."/>
            <person name="Boniface M.C."/>
            <person name="Brunel D."/>
            <person name="Catrice O."/>
            <person name="Chaidir N."/>
            <person name="Claudel C."/>
            <person name="Donnadieu C."/>
            <person name="Faraut T."/>
            <person name="Fievet G."/>
            <person name="Helmstetter N."/>
            <person name="King M."/>
            <person name="Knapp S.J."/>
            <person name="Lai Z."/>
            <person name="Le Paslier M.C."/>
            <person name="Lippi Y."/>
            <person name="Lorenzon L."/>
            <person name="Mandel J.R."/>
            <person name="Marage G."/>
            <person name="Marchand G."/>
            <person name="Marquand E."/>
            <person name="Bret-Mestries E."/>
            <person name="Morien E."/>
            <person name="Nambeesan S."/>
            <person name="Nguyen T."/>
            <person name="Pegot-Espagnet P."/>
            <person name="Pouilly N."/>
            <person name="Raftis F."/>
            <person name="Sallet E."/>
            <person name="Schiex T."/>
            <person name="Thomas J."/>
            <person name="Vandecasteele C."/>
            <person name="Vares D."/>
            <person name="Vear F."/>
            <person name="Vautrin S."/>
            <person name="Crespi M."/>
            <person name="Mangin B."/>
            <person name="Burke J.M."/>
            <person name="Salse J."/>
            <person name="Munos S."/>
            <person name="Vincourt P."/>
            <person name="Rieseberg L.H."/>
            <person name="Langlade N.B."/>
        </authorList>
    </citation>
    <scope>NUCLEOTIDE SEQUENCE</scope>
    <source>
        <tissue evidence="1">Leaves</tissue>
    </source>
</reference>
<dbReference type="EMBL" id="MNCJ02000318">
    <property type="protein sequence ID" value="KAF5812825.1"/>
    <property type="molecule type" value="Genomic_DNA"/>
</dbReference>